<dbReference type="PANTHER" id="PTHR14932">
    <property type="entry name" value="RAS GTPASE-RELATED"/>
    <property type="match status" value="1"/>
</dbReference>
<sequence>MFNALKRLTSKGDAPGSSARPGHQAMAHSLQKKFSRGVQYNMKIIIKGDQNVGKTCLFHRLQGHSFMEDYIPTEEIQECSVASRCVLLPPGVVSYPQDCYVASSFALLPPGVFYCLQECSVASRCVLLPPGVLCCLQVACIQWSYKATDDVVKVEVWDVVDRGKKKRRFDGLKLENSQLELPEEPALDAEFLDVYKGTNGVIIMMDITKSWTFDYVQRELPKVPDHIPVLVLANHCDMAHHRTVTPDHVTYFIESFHRPPGSAQVRYSESSMRNGFGLKLLHKFFNLPFLQLQRETFLAQLETNMQETLLTSQELDLYQEGDDADYDKFLDNMINKRRQVASSTSSVTSLANAGMSAQSFSPSQTSQSSHHLPVLSNQSGIRRSQSGPIGAGTPIPGSNPALLTRVITPEQDQHGKVVMSSLAQLAGCDVKLGTADKL</sequence>
<dbReference type="PRINTS" id="PR00449">
    <property type="entry name" value="RASTRNSFRMNG"/>
</dbReference>
<dbReference type="GO" id="GO:0005829">
    <property type="term" value="C:cytosol"/>
    <property type="evidence" value="ECO:0007669"/>
    <property type="project" value="TreeGrafter"/>
</dbReference>
<feature type="region of interest" description="Disordered" evidence="1">
    <location>
        <begin position="378"/>
        <end position="401"/>
    </location>
</feature>
<name>A0A7R9D592_TIMCR</name>
<dbReference type="PROSITE" id="PS51419">
    <property type="entry name" value="RAB"/>
    <property type="match status" value="1"/>
</dbReference>
<dbReference type="Gene3D" id="3.40.50.300">
    <property type="entry name" value="P-loop containing nucleotide triphosphate hydrolases"/>
    <property type="match status" value="1"/>
</dbReference>
<dbReference type="InterPro" id="IPR001806">
    <property type="entry name" value="Small_GTPase"/>
</dbReference>
<dbReference type="AlphaFoldDB" id="A0A7R9D592"/>
<dbReference type="InterPro" id="IPR027417">
    <property type="entry name" value="P-loop_NTPase"/>
</dbReference>
<dbReference type="GO" id="GO:0003924">
    <property type="term" value="F:GTPase activity"/>
    <property type="evidence" value="ECO:0007669"/>
    <property type="project" value="InterPro"/>
</dbReference>
<proteinExistence type="predicted"/>
<protein>
    <submittedName>
        <fullName evidence="2">Uncharacterized protein</fullName>
    </submittedName>
</protein>
<organism evidence="2">
    <name type="scientific">Timema cristinae</name>
    <name type="common">Walking stick</name>
    <dbReference type="NCBI Taxonomy" id="61476"/>
    <lineage>
        <taxon>Eukaryota</taxon>
        <taxon>Metazoa</taxon>
        <taxon>Ecdysozoa</taxon>
        <taxon>Arthropoda</taxon>
        <taxon>Hexapoda</taxon>
        <taxon>Insecta</taxon>
        <taxon>Pterygota</taxon>
        <taxon>Neoptera</taxon>
        <taxon>Polyneoptera</taxon>
        <taxon>Phasmatodea</taxon>
        <taxon>Timematodea</taxon>
        <taxon>Timematoidea</taxon>
        <taxon>Timematidae</taxon>
        <taxon>Timema</taxon>
    </lineage>
</organism>
<evidence type="ECO:0000313" key="2">
    <source>
        <dbReference type="EMBL" id="CAD7408153.1"/>
    </source>
</evidence>
<evidence type="ECO:0000256" key="1">
    <source>
        <dbReference type="SAM" id="MobiDB-lite"/>
    </source>
</evidence>
<dbReference type="EMBL" id="OC320474">
    <property type="protein sequence ID" value="CAD7408153.1"/>
    <property type="molecule type" value="Genomic_DNA"/>
</dbReference>
<dbReference type="GO" id="GO:0005525">
    <property type="term" value="F:GTP binding"/>
    <property type="evidence" value="ECO:0007669"/>
    <property type="project" value="InterPro"/>
</dbReference>
<accession>A0A7R9D592</accession>
<dbReference type="GO" id="GO:0005634">
    <property type="term" value="C:nucleus"/>
    <property type="evidence" value="ECO:0007669"/>
    <property type="project" value="TreeGrafter"/>
</dbReference>
<dbReference type="Pfam" id="PF00071">
    <property type="entry name" value="Ras"/>
    <property type="match status" value="1"/>
</dbReference>
<dbReference type="SUPFAM" id="SSF52540">
    <property type="entry name" value="P-loop containing nucleoside triphosphate hydrolases"/>
    <property type="match status" value="1"/>
</dbReference>
<feature type="compositionally biased region" description="Polar residues" evidence="1">
    <location>
        <begin position="378"/>
        <end position="387"/>
    </location>
</feature>
<reference evidence="2" key="1">
    <citation type="submission" date="2020-11" db="EMBL/GenBank/DDBJ databases">
        <authorList>
            <person name="Tran Van P."/>
        </authorList>
    </citation>
    <scope>NUCLEOTIDE SEQUENCE</scope>
</reference>
<gene>
    <name evidence="2" type="ORF">TCEB3V08_LOCUS9395</name>
</gene>
<dbReference type="InterPro" id="IPR040385">
    <property type="entry name" value="RABL6"/>
</dbReference>
<dbReference type="PANTHER" id="PTHR14932:SF1">
    <property type="entry name" value="RAB-LIKE PROTEIN 6"/>
    <property type="match status" value="1"/>
</dbReference>